<evidence type="ECO:0000256" key="2">
    <source>
        <dbReference type="SAM" id="Phobius"/>
    </source>
</evidence>
<reference evidence="3" key="2">
    <citation type="submission" date="2020-11" db="EMBL/GenBank/DDBJ databases">
        <authorList>
            <person name="Cecchin M."/>
            <person name="Marcolungo L."/>
            <person name="Rossato M."/>
            <person name="Girolomoni L."/>
            <person name="Cosentino E."/>
            <person name="Cuine S."/>
            <person name="Li-Beisson Y."/>
            <person name="Delledonne M."/>
            <person name="Ballottari M."/>
        </authorList>
    </citation>
    <scope>NUCLEOTIDE SEQUENCE</scope>
    <source>
        <strain evidence="3">211/11P</strain>
        <tissue evidence="3">Whole cell</tissue>
    </source>
</reference>
<protein>
    <submittedName>
        <fullName evidence="3">Uncharacterized protein</fullName>
    </submittedName>
</protein>
<evidence type="ECO:0000256" key="1">
    <source>
        <dbReference type="SAM" id="MobiDB-lite"/>
    </source>
</evidence>
<comment type="caution">
    <text evidence="3">The sequence shown here is derived from an EMBL/GenBank/DDBJ whole genome shotgun (WGS) entry which is preliminary data.</text>
</comment>
<evidence type="ECO:0000313" key="4">
    <source>
        <dbReference type="Proteomes" id="UP001055712"/>
    </source>
</evidence>
<name>A0A9D4YWW0_CHLVU</name>
<reference evidence="3" key="1">
    <citation type="journal article" date="2019" name="Plant J.">
        <title>Chlorella vulgaris genome assembly and annotation reveals the molecular basis for metabolic acclimation to high light conditions.</title>
        <authorList>
            <person name="Cecchin M."/>
            <person name="Marcolungo L."/>
            <person name="Rossato M."/>
            <person name="Girolomoni L."/>
            <person name="Cosentino E."/>
            <person name="Cuine S."/>
            <person name="Li-Beisson Y."/>
            <person name="Delledonne M."/>
            <person name="Ballottari M."/>
        </authorList>
    </citation>
    <scope>NUCLEOTIDE SEQUENCE</scope>
    <source>
        <strain evidence="3">211/11P</strain>
    </source>
</reference>
<gene>
    <name evidence="3" type="ORF">D9Q98_009252</name>
</gene>
<keyword evidence="2" id="KW-0812">Transmembrane</keyword>
<feature type="transmembrane region" description="Helical" evidence="2">
    <location>
        <begin position="70"/>
        <end position="89"/>
    </location>
</feature>
<dbReference type="Proteomes" id="UP001055712">
    <property type="component" value="Unassembled WGS sequence"/>
</dbReference>
<keyword evidence="2" id="KW-0472">Membrane</keyword>
<feature type="transmembrane region" description="Helical" evidence="2">
    <location>
        <begin position="95"/>
        <end position="113"/>
    </location>
</feature>
<keyword evidence="4" id="KW-1185">Reference proteome</keyword>
<accession>A0A9D4YWW0</accession>
<keyword evidence="2" id="KW-1133">Transmembrane helix</keyword>
<evidence type="ECO:0000313" key="3">
    <source>
        <dbReference type="EMBL" id="KAI3430841.1"/>
    </source>
</evidence>
<sequence>MARTKQTARRGSGNAADDTVVQDQSGGQAVMRQRRGSAKAPASVAATQETADEPFVDPCESMPWYQYYPWQYGGLLGGLLAFFGTIYFYDQQDPYMVWKLMAWMALAFISLGLHETRPYKRMTYQDKAAERGIGLSKLLMG</sequence>
<organism evidence="3 4">
    <name type="scientific">Chlorella vulgaris</name>
    <name type="common">Green alga</name>
    <dbReference type="NCBI Taxonomy" id="3077"/>
    <lineage>
        <taxon>Eukaryota</taxon>
        <taxon>Viridiplantae</taxon>
        <taxon>Chlorophyta</taxon>
        <taxon>core chlorophytes</taxon>
        <taxon>Trebouxiophyceae</taxon>
        <taxon>Chlorellales</taxon>
        <taxon>Chlorellaceae</taxon>
        <taxon>Chlorella clade</taxon>
        <taxon>Chlorella</taxon>
    </lineage>
</organism>
<dbReference type="AlphaFoldDB" id="A0A9D4YWW0"/>
<dbReference type="OrthoDB" id="10621347at2759"/>
<dbReference type="EMBL" id="SIDB01000007">
    <property type="protein sequence ID" value="KAI3430841.1"/>
    <property type="molecule type" value="Genomic_DNA"/>
</dbReference>
<feature type="region of interest" description="Disordered" evidence="1">
    <location>
        <begin position="1"/>
        <end position="51"/>
    </location>
</feature>
<proteinExistence type="predicted"/>